<dbReference type="FunFam" id="3.40.50.300:FF:000025">
    <property type="entry name" value="ATP-dependent Clp protease subunit"/>
    <property type="match status" value="1"/>
</dbReference>
<comment type="similarity">
    <text evidence="1 7">Belongs to the ClpA/ClpB family.</text>
</comment>
<dbReference type="PRINTS" id="PR00300">
    <property type="entry name" value="CLPPROTEASEA"/>
</dbReference>
<keyword evidence="12" id="KW-1185">Reference proteome</keyword>
<accession>A0A9D4Z1F5</accession>
<dbReference type="GO" id="GO:0034605">
    <property type="term" value="P:cellular response to heat"/>
    <property type="evidence" value="ECO:0007669"/>
    <property type="project" value="TreeGrafter"/>
</dbReference>
<dbReference type="SUPFAM" id="SSF52540">
    <property type="entry name" value="P-loop containing nucleoside triphosphate hydrolases"/>
    <property type="match status" value="2"/>
</dbReference>
<keyword evidence="5 7" id="KW-0143">Chaperone</keyword>
<dbReference type="AlphaFoldDB" id="A0A9D4Z1F5"/>
<dbReference type="Pfam" id="PF17871">
    <property type="entry name" value="AAA_lid_9"/>
    <property type="match status" value="1"/>
</dbReference>
<sequence length="905" mass="99154">MDASKFTAKVGELLTAAQELAQEHDHQQVTPLHVAIVMFEDEGGLARAALSKHAASPDSFNSVLRMLRKQLVRLPAVSTDEGTEVYISQDLKKALQAASKAAKKKGDSFLGADMLFLSILDNKDIAAALAEAGVNKAQLAAAVQEGRGTAQVDSATADTQFEALTKYGIDLTAKAAELDPVIGRDEEIRRVVRVLCRRTKNNPVLIGEPGVGKTAIVEGLAQRVVKGDVPSTLAGVRIIALDMGSLVAGAKYRGEFEERMKAVLKEVADAKGQVVLFIDEVHLVLGAGKTEGAMDAANLLKPMLARGELRLIGATTLTEYREHVEKDAAFERRFQQVLVGEPSVPDTVQILRGLKERYSSHHGVQISDRALVVAAELADRYITSRFLPDKAIDLVDEACSNLQVQLESKPEAIDVLERQLIRLQVEEKALEKEKDKQSRERLADVRRELGEIQDQLKPLQMRYRQEKAQLDEIKRLAKKKEELQIRLEQAENRMDLAMVADIKYGGLAEVEDLLLRKQAEARTADRMLSDTVGPEEIATVVSKWTGVPVNKLQASDMERLSHLEEYLHERVVGQDAAVKAVADAVLRSRAGLGARNRGSSFLFLGPTGVGKTELAKALAAMLFDSDKQLVRVDMSEYMEKHSVSRLIGAPPGYIGHESGGQLTEAVRRRPYSVVLFDEVEKAHADVMNILLGVLDDGRLTDSKGRTVSFANTLIIMTSNLGASLLLEQGDAAAQAKAQVMDLVRSHFRPEFLNRLDEIVLFDPLAPAQLREVARLQTAELNQRLKDRSITLELTDAALDYAVAESYDHMYGARPLRRWLEHAIITPLSRMIISGQLPDDSKVVVDAPGPASGVAPGLSFTVLPDEAAAAARAAEEERRKSFKKLRLSPAATFEEGDADGSEQMED</sequence>
<dbReference type="PANTHER" id="PTHR11638:SF18">
    <property type="entry name" value="HEAT SHOCK PROTEIN 104"/>
    <property type="match status" value="1"/>
</dbReference>
<evidence type="ECO:0000313" key="11">
    <source>
        <dbReference type="EMBL" id="KAI3436547.1"/>
    </source>
</evidence>
<evidence type="ECO:0000256" key="6">
    <source>
        <dbReference type="PROSITE-ProRule" id="PRU01251"/>
    </source>
</evidence>
<dbReference type="EMBL" id="SIDB01000002">
    <property type="protein sequence ID" value="KAI3436547.1"/>
    <property type="molecule type" value="Genomic_DNA"/>
</dbReference>
<dbReference type="InterPro" id="IPR027417">
    <property type="entry name" value="P-loop_NTPase"/>
</dbReference>
<reference evidence="11" key="2">
    <citation type="submission" date="2020-11" db="EMBL/GenBank/DDBJ databases">
        <authorList>
            <person name="Cecchin M."/>
            <person name="Marcolungo L."/>
            <person name="Rossato M."/>
            <person name="Girolomoni L."/>
            <person name="Cosentino E."/>
            <person name="Cuine S."/>
            <person name="Li-Beisson Y."/>
            <person name="Delledonne M."/>
            <person name="Ballottari M."/>
        </authorList>
    </citation>
    <scope>NUCLEOTIDE SEQUENCE</scope>
    <source>
        <strain evidence="11">211/11P</strain>
        <tissue evidence="11">Whole cell</tissue>
    </source>
</reference>
<dbReference type="InterPro" id="IPR028299">
    <property type="entry name" value="ClpA/B_CS2"/>
</dbReference>
<evidence type="ECO:0000256" key="1">
    <source>
        <dbReference type="ARBA" id="ARBA00008675"/>
    </source>
</evidence>
<evidence type="ECO:0000256" key="7">
    <source>
        <dbReference type="RuleBase" id="RU004432"/>
    </source>
</evidence>
<dbReference type="GO" id="GO:0005524">
    <property type="term" value="F:ATP binding"/>
    <property type="evidence" value="ECO:0007669"/>
    <property type="project" value="UniProtKB-KW"/>
</dbReference>
<dbReference type="Pfam" id="PF07724">
    <property type="entry name" value="AAA_2"/>
    <property type="match status" value="1"/>
</dbReference>
<dbReference type="GO" id="GO:0005737">
    <property type="term" value="C:cytoplasm"/>
    <property type="evidence" value="ECO:0007669"/>
    <property type="project" value="TreeGrafter"/>
</dbReference>
<dbReference type="SMART" id="SM01086">
    <property type="entry name" value="ClpB_D2-small"/>
    <property type="match status" value="1"/>
</dbReference>
<dbReference type="InterPro" id="IPR041546">
    <property type="entry name" value="ClpA/ClpB_AAA_lid"/>
</dbReference>
<evidence type="ECO:0000256" key="4">
    <source>
        <dbReference type="ARBA" id="ARBA00022840"/>
    </source>
</evidence>
<keyword evidence="2 6" id="KW-0677">Repeat</keyword>
<dbReference type="Pfam" id="PF02861">
    <property type="entry name" value="Clp_N"/>
    <property type="match status" value="1"/>
</dbReference>
<proteinExistence type="inferred from homology"/>
<dbReference type="Pfam" id="PF10431">
    <property type="entry name" value="ClpB_D2-small"/>
    <property type="match status" value="1"/>
</dbReference>
<evidence type="ECO:0008006" key="13">
    <source>
        <dbReference type="Google" id="ProtNLM"/>
    </source>
</evidence>
<dbReference type="Gene3D" id="3.40.50.300">
    <property type="entry name" value="P-loop containing nucleotide triphosphate hydrolases"/>
    <property type="match status" value="3"/>
</dbReference>
<dbReference type="GO" id="GO:0006355">
    <property type="term" value="P:regulation of DNA-templated transcription"/>
    <property type="evidence" value="ECO:0007669"/>
    <property type="project" value="InterPro"/>
</dbReference>
<dbReference type="GO" id="GO:0016887">
    <property type="term" value="F:ATP hydrolysis activity"/>
    <property type="evidence" value="ECO:0007669"/>
    <property type="project" value="InterPro"/>
</dbReference>
<organism evidence="11 12">
    <name type="scientific">Chlorella vulgaris</name>
    <name type="common">Green alga</name>
    <dbReference type="NCBI Taxonomy" id="3077"/>
    <lineage>
        <taxon>Eukaryota</taxon>
        <taxon>Viridiplantae</taxon>
        <taxon>Chlorophyta</taxon>
        <taxon>core chlorophytes</taxon>
        <taxon>Trebouxiophyceae</taxon>
        <taxon>Chlorellales</taxon>
        <taxon>Chlorellaceae</taxon>
        <taxon>Chlorella clade</taxon>
        <taxon>Chlorella</taxon>
    </lineage>
</organism>
<evidence type="ECO:0000259" key="10">
    <source>
        <dbReference type="PROSITE" id="PS51903"/>
    </source>
</evidence>
<dbReference type="PANTHER" id="PTHR11638">
    <property type="entry name" value="ATP-DEPENDENT CLP PROTEASE"/>
    <property type="match status" value="1"/>
</dbReference>
<dbReference type="OrthoDB" id="47330at2759"/>
<keyword evidence="4 7" id="KW-0067">ATP-binding</keyword>
<feature type="coiled-coil region" evidence="8">
    <location>
        <begin position="413"/>
        <end position="500"/>
    </location>
</feature>
<dbReference type="CDD" id="cd19499">
    <property type="entry name" value="RecA-like_ClpB_Hsp104-like"/>
    <property type="match status" value="1"/>
</dbReference>
<dbReference type="CDD" id="cd00009">
    <property type="entry name" value="AAA"/>
    <property type="match status" value="1"/>
</dbReference>
<evidence type="ECO:0000259" key="9">
    <source>
        <dbReference type="PROSITE" id="PS50045"/>
    </source>
</evidence>
<dbReference type="Proteomes" id="UP001055712">
    <property type="component" value="Unassembled WGS sequence"/>
</dbReference>
<dbReference type="Gene3D" id="1.10.1780.10">
    <property type="entry name" value="Clp, N-terminal domain"/>
    <property type="match status" value="1"/>
</dbReference>
<keyword evidence="8" id="KW-0175">Coiled coil</keyword>
<dbReference type="InterPro" id="IPR050130">
    <property type="entry name" value="ClpA_ClpB"/>
</dbReference>
<dbReference type="InterPro" id="IPR002078">
    <property type="entry name" value="Sigma_54_int"/>
</dbReference>
<dbReference type="SMART" id="SM00382">
    <property type="entry name" value="AAA"/>
    <property type="match status" value="2"/>
</dbReference>
<dbReference type="InterPro" id="IPR001270">
    <property type="entry name" value="ClpA/B"/>
</dbReference>
<dbReference type="InterPro" id="IPR003593">
    <property type="entry name" value="AAA+_ATPase"/>
</dbReference>
<evidence type="ECO:0000256" key="8">
    <source>
        <dbReference type="SAM" id="Coils"/>
    </source>
</evidence>
<evidence type="ECO:0000256" key="2">
    <source>
        <dbReference type="ARBA" id="ARBA00022737"/>
    </source>
</evidence>
<dbReference type="SUPFAM" id="SSF81923">
    <property type="entry name" value="Double Clp-N motif"/>
    <property type="match status" value="1"/>
</dbReference>
<dbReference type="InterPro" id="IPR019489">
    <property type="entry name" value="Clp_ATPase_C"/>
</dbReference>
<dbReference type="Gene3D" id="1.10.8.60">
    <property type="match status" value="1"/>
</dbReference>
<reference evidence="11" key="1">
    <citation type="journal article" date="2019" name="Plant J.">
        <title>Chlorella vulgaris genome assembly and annotation reveals the molecular basis for metabolic acclimation to high light conditions.</title>
        <authorList>
            <person name="Cecchin M."/>
            <person name="Marcolungo L."/>
            <person name="Rossato M."/>
            <person name="Girolomoni L."/>
            <person name="Cosentino E."/>
            <person name="Cuine S."/>
            <person name="Li-Beisson Y."/>
            <person name="Delledonne M."/>
            <person name="Ballottari M."/>
        </authorList>
    </citation>
    <scope>NUCLEOTIDE SEQUENCE</scope>
    <source>
        <strain evidence="11">211/11P</strain>
    </source>
</reference>
<keyword evidence="3 7" id="KW-0547">Nucleotide-binding</keyword>
<name>A0A9D4Z1F5_CHLVU</name>
<dbReference type="Pfam" id="PF00004">
    <property type="entry name" value="AAA"/>
    <property type="match status" value="1"/>
</dbReference>
<dbReference type="InterPro" id="IPR036628">
    <property type="entry name" value="Clp_N_dom_sf"/>
</dbReference>
<protein>
    <recommendedName>
        <fullName evidence="13">Clp R domain-containing protein</fullName>
    </recommendedName>
</protein>
<dbReference type="InterPro" id="IPR003959">
    <property type="entry name" value="ATPase_AAA_core"/>
</dbReference>
<feature type="domain" description="Sigma-54 factor interaction" evidence="9">
    <location>
        <begin position="571"/>
        <end position="824"/>
    </location>
</feature>
<dbReference type="InterPro" id="IPR018368">
    <property type="entry name" value="ClpA/B_CS1"/>
</dbReference>
<gene>
    <name evidence="11" type="ORF">D9Q98_005963</name>
</gene>
<dbReference type="InterPro" id="IPR004176">
    <property type="entry name" value="Clp_R_N"/>
</dbReference>
<comment type="caution">
    <text evidence="11">The sequence shown here is derived from an EMBL/GenBank/DDBJ whole genome shotgun (WGS) entry which is preliminary data.</text>
</comment>
<dbReference type="PROSITE" id="PS00871">
    <property type="entry name" value="CLPAB_2"/>
    <property type="match status" value="1"/>
</dbReference>
<feature type="domain" description="Clp R" evidence="10">
    <location>
        <begin position="3"/>
        <end position="149"/>
    </location>
</feature>
<dbReference type="FunFam" id="3.40.50.300:FF:000010">
    <property type="entry name" value="Chaperone clpB 1, putative"/>
    <property type="match status" value="1"/>
</dbReference>
<dbReference type="PROSITE" id="PS50045">
    <property type="entry name" value="SIGMA54_INTERACT_4"/>
    <property type="match status" value="1"/>
</dbReference>
<evidence type="ECO:0000256" key="5">
    <source>
        <dbReference type="ARBA" id="ARBA00023186"/>
    </source>
</evidence>
<evidence type="ECO:0000256" key="3">
    <source>
        <dbReference type="ARBA" id="ARBA00022741"/>
    </source>
</evidence>
<dbReference type="PROSITE" id="PS51903">
    <property type="entry name" value="CLP_R"/>
    <property type="match status" value="1"/>
</dbReference>
<dbReference type="FunFam" id="3.40.50.300:FF:000120">
    <property type="entry name" value="ATP-dependent chaperone ClpB"/>
    <property type="match status" value="1"/>
</dbReference>
<evidence type="ECO:0000313" key="12">
    <source>
        <dbReference type="Proteomes" id="UP001055712"/>
    </source>
</evidence>
<dbReference type="PROSITE" id="PS00870">
    <property type="entry name" value="CLPAB_1"/>
    <property type="match status" value="1"/>
</dbReference>